<accession>A0ABU9YT18</accession>
<comment type="caution">
    <text evidence="1">The sequence shown here is derived from an EMBL/GenBank/DDBJ whole genome shotgun (WGS) entry which is preliminary data.</text>
</comment>
<evidence type="ECO:0008006" key="3">
    <source>
        <dbReference type="Google" id="ProtNLM"/>
    </source>
</evidence>
<reference evidence="1 2" key="1">
    <citation type="journal article" date="2018" name="Int. J. Syst. Evol. Microbiol.">
        <title>Uliginosibacterium sediminicola sp. nov., isolated from freshwater sediment.</title>
        <authorList>
            <person name="Hwang W.M."/>
            <person name="Kim S.M."/>
            <person name="Kang K."/>
            <person name="Ahn T.Y."/>
        </authorList>
    </citation>
    <scope>NUCLEOTIDE SEQUENCE [LARGE SCALE GENOMIC DNA]</scope>
    <source>
        <strain evidence="1 2">M1-21</strain>
    </source>
</reference>
<dbReference type="EMBL" id="JBDIVE010000001">
    <property type="protein sequence ID" value="MEN3066873.1"/>
    <property type="molecule type" value="Genomic_DNA"/>
</dbReference>
<proteinExistence type="predicted"/>
<keyword evidence="2" id="KW-1185">Reference proteome</keyword>
<name>A0ABU9YT18_9RHOO</name>
<evidence type="ECO:0000313" key="2">
    <source>
        <dbReference type="Proteomes" id="UP001410394"/>
    </source>
</evidence>
<protein>
    <recommendedName>
        <fullName evidence="3">Transposase</fullName>
    </recommendedName>
</protein>
<gene>
    <name evidence="1" type="ORF">ABDB84_00195</name>
</gene>
<evidence type="ECO:0000313" key="1">
    <source>
        <dbReference type="EMBL" id="MEN3066873.1"/>
    </source>
</evidence>
<dbReference type="Proteomes" id="UP001410394">
    <property type="component" value="Unassembled WGS sequence"/>
</dbReference>
<sequence length="58" mass="6410">MKTKAPPARNLLHLAMLRKARNAVHGKSLKRERVNARIALRRSLKDEGVSAQCAAAAY</sequence>
<dbReference type="RefSeq" id="WP_345917644.1">
    <property type="nucleotide sequence ID" value="NZ_JBDIVE010000001.1"/>
</dbReference>
<organism evidence="1 2">
    <name type="scientific">Uliginosibacterium sediminicola</name>
    <dbReference type="NCBI Taxonomy" id="2024550"/>
    <lineage>
        <taxon>Bacteria</taxon>
        <taxon>Pseudomonadati</taxon>
        <taxon>Pseudomonadota</taxon>
        <taxon>Betaproteobacteria</taxon>
        <taxon>Rhodocyclales</taxon>
        <taxon>Zoogloeaceae</taxon>
        <taxon>Uliginosibacterium</taxon>
    </lineage>
</organism>